<keyword evidence="1" id="KW-1133">Transmembrane helix</keyword>
<dbReference type="EMBL" id="JACTNZ010000011">
    <property type="protein sequence ID" value="KAG5526861.1"/>
    <property type="molecule type" value="Genomic_DNA"/>
</dbReference>
<proteinExistence type="predicted"/>
<evidence type="ECO:0000256" key="1">
    <source>
        <dbReference type="SAM" id="Phobius"/>
    </source>
</evidence>
<keyword evidence="1" id="KW-0812">Transmembrane</keyword>
<evidence type="ECO:0000313" key="2">
    <source>
        <dbReference type="EMBL" id="KAG5526861.1"/>
    </source>
</evidence>
<dbReference type="Proteomes" id="UP000823749">
    <property type="component" value="Chromosome 11"/>
</dbReference>
<comment type="caution">
    <text evidence="2">The sequence shown here is derived from an EMBL/GenBank/DDBJ whole genome shotgun (WGS) entry which is preliminary data.</text>
</comment>
<gene>
    <name evidence="2" type="ORF">RHGRI_032951</name>
</gene>
<evidence type="ECO:0000313" key="3">
    <source>
        <dbReference type="Proteomes" id="UP000823749"/>
    </source>
</evidence>
<dbReference type="AlphaFoldDB" id="A0AAV6IDY0"/>
<accession>A0AAV6IDY0</accession>
<sequence length="85" mass="9437">MEIVKCLSFSTKESYSGTVLKLGFVASIYYLGRERNLRMFQVRGSNSDVVVHGILEGIRSCLCSWKAVKSSSESVEDSRSLEPSP</sequence>
<reference evidence="2" key="1">
    <citation type="submission" date="2020-08" db="EMBL/GenBank/DDBJ databases">
        <title>Plant Genome Project.</title>
        <authorList>
            <person name="Zhang R.-G."/>
        </authorList>
    </citation>
    <scope>NUCLEOTIDE SEQUENCE</scope>
    <source>
        <strain evidence="2">WSP0</strain>
        <tissue evidence="2">Leaf</tissue>
    </source>
</reference>
<organism evidence="2 3">
    <name type="scientific">Rhododendron griersonianum</name>
    <dbReference type="NCBI Taxonomy" id="479676"/>
    <lineage>
        <taxon>Eukaryota</taxon>
        <taxon>Viridiplantae</taxon>
        <taxon>Streptophyta</taxon>
        <taxon>Embryophyta</taxon>
        <taxon>Tracheophyta</taxon>
        <taxon>Spermatophyta</taxon>
        <taxon>Magnoliopsida</taxon>
        <taxon>eudicotyledons</taxon>
        <taxon>Gunneridae</taxon>
        <taxon>Pentapetalae</taxon>
        <taxon>asterids</taxon>
        <taxon>Ericales</taxon>
        <taxon>Ericaceae</taxon>
        <taxon>Ericoideae</taxon>
        <taxon>Rhodoreae</taxon>
        <taxon>Rhododendron</taxon>
    </lineage>
</organism>
<name>A0AAV6IDY0_9ERIC</name>
<feature type="transmembrane region" description="Helical" evidence="1">
    <location>
        <begin position="15"/>
        <end position="32"/>
    </location>
</feature>
<keyword evidence="3" id="KW-1185">Reference proteome</keyword>
<keyword evidence="1" id="KW-0472">Membrane</keyword>
<protein>
    <submittedName>
        <fullName evidence="2">Uncharacterized protein</fullName>
    </submittedName>
</protein>